<keyword evidence="1" id="KW-0067">ATP-binding</keyword>
<gene>
    <name evidence="1" type="ORF">L9W73_12750</name>
</gene>
<accession>A0A9X4FN46</accession>
<dbReference type="RefSeq" id="WP_274674099.1">
    <property type="nucleotide sequence ID" value="NZ_JAKNAP010000049.1"/>
</dbReference>
<dbReference type="EMBL" id="JAKNAP010000049">
    <property type="protein sequence ID" value="MDE1358171.1"/>
    <property type="molecule type" value="Genomic_DNA"/>
</dbReference>
<proteinExistence type="predicted"/>
<protein>
    <submittedName>
        <fullName evidence="1">ATP-binding protein</fullName>
    </submittedName>
</protein>
<dbReference type="AlphaFoldDB" id="A0A9X4FN46"/>
<dbReference type="GO" id="GO:0005524">
    <property type="term" value="F:ATP binding"/>
    <property type="evidence" value="ECO:0007669"/>
    <property type="project" value="UniProtKB-KW"/>
</dbReference>
<evidence type="ECO:0000313" key="2">
    <source>
        <dbReference type="Proteomes" id="UP001140973"/>
    </source>
</evidence>
<evidence type="ECO:0000313" key="1">
    <source>
        <dbReference type="EMBL" id="MDE1358171.1"/>
    </source>
</evidence>
<reference evidence="1" key="1">
    <citation type="submission" date="2022-02" db="EMBL/GenBank/DDBJ databases">
        <title>Emergence and expansion in Europe of a Vibrio aestuarianus clonal complex pathogenic for oysters.</title>
        <authorList>
            <person name="Mesnil A."/>
            <person name="Travers M.-A."/>
        </authorList>
    </citation>
    <scope>NUCLEOTIDE SEQUENCE</scope>
    <source>
        <strain evidence="1">151-ITT-15-cp-1</strain>
    </source>
</reference>
<sequence>MKSEIQLLLHKNPGLKGREIAKRLNLDKKSVNSFLHHDDSGLFTRSDDRWYLSDKETVVEIAKTGWLRISDFENILMEKEDLWSSSVDRIRLKFCDCSILLGAISRILCLVNQLAHEGKDITLDFSECEGSFTYLCRVGLFDELDGSINVVPEVQDSSSHYGKNNKVMEFVSIPYQTEHTDLPTKLKQSFIALAGEEHANTAFGFIAEFINNIIEHSESPIPGVAALQVYEKGGIGKNVQTVFSDSGKGIVGTLRPVLKSRYSDLFDKFPEDNSESNAMLLKEVFESGGISGAKDPNYKSRGLGMKVSAKNAAKFDATICIRQECFEITMKYRGGKVNEFYFHENLTKMLGTHICFDFYLH</sequence>
<organism evidence="1 2">
    <name type="scientific">Vibrio aestuarianus</name>
    <dbReference type="NCBI Taxonomy" id="28171"/>
    <lineage>
        <taxon>Bacteria</taxon>
        <taxon>Pseudomonadati</taxon>
        <taxon>Pseudomonadota</taxon>
        <taxon>Gammaproteobacteria</taxon>
        <taxon>Vibrionales</taxon>
        <taxon>Vibrionaceae</taxon>
        <taxon>Vibrio</taxon>
    </lineage>
</organism>
<name>A0A9X4FN46_9VIBR</name>
<keyword evidence="1" id="KW-0547">Nucleotide-binding</keyword>
<dbReference type="Proteomes" id="UP001140973">
    <property type="component" value="Unassembled WGS sequence"/>
</dbReference>
<comment type="caution">
    <text evidence="1">The sequence shown here is derived from an EMBL/GenBank/DDBJ whole genome shotgun (WGS) entry which is preliminary data.</text>
</comment>